<sequence length="39" mass="4553">MKSLHYIAILLFVQHESLHYITGILQTLLSSSDLRNFLH</sequence>
<dbReference type="AlphaFoldDB" id="A0A0E9R747"/>
<protein>
    <submittedName>
        <fullName evidence="1">Uncharacterized protein</fullName>
    </submittedName>
</protein>
<name>A0A0E9R747_ANGAN</name>
<accession>A0A0E9R747</accession>
<reference evidence="1" key="1">
    <citation type="submission" date="2014-11" db="EMBL/GenBank/DDBJ databases">
        <authorList>
            <person name="Amaro Gonzalez C."/>
        </authorList>
    </citation>
    <scope>NUCLEOTIDE SEQUENCE</scope>
</reference>
<proteinExistence type="predicted"/>
<dbReference type="EMBL" id="GBXM01084302">
    <property type="protein sequence ID" value="JAH24275.1"/>
    <property type="molecule type" value="Transcribed_RNA"/>
</dbReference>
<evidence type="ECO:0000313" key="1">
    <source>
        <dbReference type="EMBL" id="JAH24275.1"/>
    </source>
</evidence>
<organism evidence="1">
    <name type="scientific">Anguilla anguilla</name>
    <name type="common">European freshwater eel</name>
    <name type="synonym">Muraena anguilla</name>
    <dbReference type="NCBI Taxonomy" id="7936"/>
    <lineage>
        <taxon>Eukaryota</taxon>
        <taxon>Metazoa</taxon>
        <taxon>Chordata</taxon>
        <taxon>Craniata</taxon>
        <taxon>Vertebrata</taxon>
        <taxon>Euteleostomi</taxon>
        <taxon>Actinopterygii</taxon>
        <taxon>Neopterygii</taxon>
        <taxon>Teleostei</taxon>
        <taxon>Anguilliformes</taxon>
        <taxon>Anguillidae</taxon>
        <taxon>Anguilla</taxon>
    </lineage>
</organism>
<reference evidence="1" key="2">
    <citation type="journal article" date="2015" name="Fish Shellfish Immunol.">
        <title>Early steps in the European eel (Anguilla anguilla)-Vibrio vulnificus interaction in the gills: Role of the RtxA13 toxin.</title>
        <authorList>
            <person name="Callol A."/>
            <person name="Pajuelo D."/>
            <person name="Ebbesson L."/>
            <person name="Teles M."/>
            <person name="MacKenzie S."/>
            <person name="Amaro C."/>
        </authorList>
    </citation>
    <scope>NUCLEOTIDE SEQUENCE</scope>
</reference>